<dbReference type="InterPro" id="IPR020084">
    <property type="entry name" value="NUDIX_hydrolase_CS"/>
</dbReference>
<dbReference type="InterPro" id="IPR015797">
    <property type="entry name" value="NUDIX_hydrolase-like_dom_sf"/>
</dbReference>
<evidence type="ECO:0000256" key="3">
    <source>
        <dbReference type="RuleBase" id="RU003476"/>
    </source>
</evidence>
<dbReference type="PRINTS" id="PR00502">
    <property type="entry name" value="NUDIXFAMILY"/>
</dbReference>
<feature type="domain" description="Nudix hydrolase" evidence="4">
    <location>
        <begin position="3"/>
        <end position="142"/>
    </location>
</feature>
<dbReference type="SUPFAM" id="SSF55811">
    <property type="entry name" value="Nudix"/>
    <property type="match status" value="1"/>
</dbReference>
<evidence type="ECO:0000313" key="5">
    <source>
        <dbReference type="EMBL" id="OGG76112.1"/>
    </source>
</evidence>
<dbReference type="Gene3D" id="3.90.79.10">
    <property type="entry name" value="Nucleoside Triphosphate Pyrophosphohydrolase"/>
    <property type="match status" value="1"/>
</dbReference>
<name>A0A1F6ERN3_9BACT</name>
<protein>
    <recommendedName>
        <fullName evidence="4">Nudix hydrolase domain-containing protein</fullName>
    </recommendedName>
</protein>
<evidence type="ECO:0000256" key="1">
    <source>
        <dbReference type="ARBA" id="ARBA00001946"/>
    </source>
</evidence>
<accession>A0A1F6ERN3</accession>
<dbReference type="AlphaFoldDB" id="A0A1F6ERN3"/>
<dbReference type="STRING" id="1798507.A3A34_00815"/>
<dbReference type="Proteomes" id="UP000178587">
    <property type="component" value="Unassembled WGS sequence"/>
</dbReference>
<evidence type="ECO:0000313" key="6">
    <source>
        <dbReference type="Proteomes" id="UP000178587"/>
    </source>
</evidence>
<organism evidence="5 6">
    <name type="scientific">Candidatus Kaiserbacteria bacterium RIFCSPLOWO2_01_FULL_50_24</name>
    <dbReference type="NCBI Taxonomy" id="1798507"/>
    <lineage>
        <taxon>Bacteria</taxon>
        <taxon>Candidatus Kaiseribacteriota</taxon>
    </lineage>
</organism>
<dbReference type="PROSITE" id="PS51462">
    <property type="entry name" value="NUDIX"/>
    <property type="match status" value="1"/>
</dbReference>
<dbReference type="CDD" id="cd04678">
    <property type="entry name" value="NUDIX_MTH2_Nudt15"/>
    <property type="match status" value="1"/>
</dbReference>
<dbReference type="InterPro" id="IPR020476">
    <property type="entry name" value="Nudix_hydrolase"/>
</dbReference>
<dbReference type="PANTHER" id="PTHR43046:SF14">
    <property type="entry name" value="MUTT_NUDIX FAMILY PROTEIN"/>
    <property type="match status" value="1"/>
</dbReference>
<dbReference type="EMBL" id="MFLU01000003">
    <property type="protein sequence ID" value="OGG76112.1"/>
    <property type="molecule type" value="Genomic_DNA"/>
</dbReference>
<dbReference type="PROSITE" id="PS00893">
    <property type="entry name" value="NUDIX_BOX"/>
    <property type="match status" value="1"/>
</dbReference>
<comment type="caution">
    <text evidence="5">The sequence shown here is derived from an EMBL/GenBank/DDBJ whole genome shotgun (WGS) entry which is preliminary data.</text>
</comment>
<comment type="similarity">
    <text evidence="3">Belongs to the Nudix hydrolase family.</text>
</comment>
<dbReference type="PANTHER" id="PTHR43046">
    <property type="entry name" value="GDP-MANNOSE MANNOSYL HYDROLASE"/>
    <property type="match status" value="1"/>
</dbReference>
<keyword evidence="2 3" id="KW-0378">Hydrolase</keyword>
<evidence type="ECO:0000256" key="2">
    <source>
        <dbReference type="ARBA" id="ARBA00022801"/>
    </source>
</evidence>
<gene>
    <name evidence="5" type="ORF">A3A34_00815</name>
</gene>
<dbReference type="Pfam" id="PF00293">
    <property type="entry name" value="NUDIX"/>
    <property type="match status" value="1"/>
</dbReference>
<dbReference type="InterPro" id="IPR000086">
    <property type="entry name" value="NUDIX_hydrolase_dom"/>
</dbReference>
<dbReference type="GO" id="GO:0016787">
    <property type="term" value="F:hydrolase activity"/>
    <property type="evidence" value="ECO:0007669"/>
    <property type="project" value="UniProtKB-KW"/>
</dbReference>
<proteinExistence type="inferred from homology"/>
<sequence>MAEKRVGAGFGVILEKDGKILLGMRHPDPDKADSAFRSAGEWCLPGGKLDWGESLEDGAIREVKEETGIVIKNPKVISVHNCRNEHAHFMTVGLVASEWEGEASVMEPDEIVQWEWFNLNDLPQPRYFPSFEVIENYLQNKFYIQRS</sequence>
<comment type="cofactor">
    <cofactor evidence="1">
        <name>Mg(2+)</name>
        <dbReference type="ChEBI" id="CHEBI:18420"/>
    </cofactor>
</comment>
<evidence type="ECO:0000259" key="4">
    <source>
        <dbReference type="PROSITE" id="PS51462"/>
    </source>
</evidence>
<reference evidence="5 6" key="1">
    <citation type="journal article" date="2016" name="Nat. Commun.">
        <title>Thousands of microbial genomes shed light on interconnected biogeochemical processes in an aquifer system.</title>
        <authorList>
            <person name="Anantharaman K."/>
            <person name="Brown C.T."/>
            <person name="Hug L.A."/>
            <person name="Sharon I."/>
            <person name="Castelle C.J."/>
            <person name="Probst A.J."/>
            <person name="Thomas B.C."/>
            <person name="Singh A."/>
            <person name="Wilkins M.J."/>
            <person name="Karaoz U."/>
            <person name="Brodie E.L."/>
            <person name="Williams K.H."/>
            <person name="Hubbard S.S."/>
            <person name="Banfield J.F."/>
        </authorList>
    </citation>
    <scope>NUCLEOTIDE SEQUENCE [LARGE SCALE GENOMIC DNA]</scope>
</reference>